<dbReference type="SUPFAM" id="SSF51206">
    <property type="entry name" value="cAMP-binding domain-like"/>
    <property type="match status" value="1"/>
</dbReference>
<dbReference type="EMBL" id="FOVL01000026">
    <property type="protein sequence ID" value="SFN91822.1"/>
    <property type="molecule type" value="Genomic_DNA"/>
</dbReference>
<evidence type="ECO:0008006" key="3">
    <source>
        <dbReference type="Google" id="ProtNLM"/>
    </source>
</evidence>
<organism evidence="1 2">
    <name type="scientific">Salegentibacter flavus</name>
    <dbReference type="NCBI Taxonomy" id="287099"/>
    <lineage>
        <taxon>Bacteria</taxon>
        <taxon>Pseudomonadati</taxon>
        <taxon>Bacteroidota</taxon>
        <taxon>Flavobacteriia</taxon>
        <taxon>Flavobacteriales</taxon>
        <taxon>Flavobacteriaceae</taxon>
        <taxon>Salegentibacter</taxon>
    </lineage>
</organism>
<evidence type="ECO:0000313" key="1">
    <source>
        <dbReference type="EMBL" id="SFN91822.1"/>
    </source>
</evidence>
<keyword evidence="2" id="KW-1185">Reference proteome</keyword>
<dbReference type="InterPro" id="IPR014710">
    <property type="entry name" value="RmlC-like_jellyroll"/>
</dbReference>
<dbReference type="AlphaFoldDB" id="A0A1I5CXY7"/>
<name>A0A1I5CXY7_9FLAO</name>
<gene>
    <name evidence="1" type="ORF">SAMN05660413_03068</name>
</gene>
<protein>
    <recommendedName>
        <fullName evidence="3">Cyclic nucleotide-binding domain-containing protein</fullName>
    </recommendedName>
</protein>
<dbReference type="STRING" id="287099.SAMN05660413_03068"/>
<dbReference type="RefSeq" id="WP_245760468.1">
    <property type="nucleotide sequence ID" value="NZ_FOVL01000026.1"/>
</dbReference>
<proteinExistence type="predicted"/>
<evidence type="ECO:0000313" key="2">
    <source>
        <dbReference type="Proteomes" id="UP000199153"/>
    </source>
</evidence>
<dbReference type="Gene3D" id="2.60.120.10">
    <property type="entry name" value="Jelly Rolls"/>
    <property type="match status" value="1"/>
</dbReference>
<sequence>MTDEEFQFVLDYFEAKNYRKNQYVVQAGATAPLDHFVTSGLLKSYFIDEDSKEKYPSIRYGGLVDFRSSGYHNRSPSALNIDCIEDTTALAITIGNR</sequence>
<reference evidence="1 2" key="1">
    <citation type="submission" date="2016-10" db="EMBL/GenBank/DDBJ databases">
        <authorList>
            <person name="de Groot N.N."/>
        </authorList>
    </citation>
    <scope>NUCLEOTIDE SEQUENCE [LARGE SCALE GENOMIC DNA]</scope>
    <source>
        <strain evidence="1 2">DSM 17794</strain>
    </source>
</reference>
<dbReference type="Proteomes" id="UP000199153">
    <property type="component" value="Unassembled WGS sequence"/>
</dbReference>
<dbReference type="InterPro" id="IPR018490">
    <property type="entry name" value="cNMP-bd_dom_sf"/>
</dbReference>
<accession>A0A1I5CXY7</accession>